<evidence type="ECO:0000313" key="1">
    <source>
        <dbReference type="EMBL" id="SVA27075.1"/>
    </source>
</evidence>
<dbReference type="Gene3D" id="3.40.50.150">
    <property type="entry name" value="Vaccinia Virus protein VP39"/>
    <property type="match status" value="1"/>
</dbReference>
<dbReference type="SUPFAM" id="SSF53335">
    <property type="entry name" value="S-adenosyl-L-methionine-dependent methyltransferases"/>
    <property type="match status" value="1"/>
</dbReference>
<name>A0A381UFU8_9ZZZZ</name>
<gene>
    <name evidence="1" type="ORF">METZ01_LOCUS79929</name>
</gene>
<dbReference type="Pfam" id="PF13489">
    <property type="entry name" value="Methyltransf_23"/>
    <property type="match status" value="1"/>
</dbReference>
<dbReference type="InterPro" id="IPR029063">
    <property type="entry name" value="SAM-dependent_MTases_sf"/>
</dbReference>
<dbReference type="EMBL" id="UINC01006363">
    <property type="protein sequence ID" value="SVA27075.1"/>
    <property type="molecule type" value="Genomic_DNA"/>
</dbReference>
<sequence length="263" mass="30891">MRLQKIYQKDFLTWDDYYFQYQKNLAREYYIPLLKNWGVDINGKRVLDIGCGSGGFITAFSEYNCSCTGIEINNFNWKIKDSVKFLVGDITDSSFNKYISKKYHLIILRDVIEHIPLDNKTIFLESVLSLMSKQTKLLITFPPFYSAFGLHQQSILKSKFKYFPFLSLFPHTLIKIILGTFQDKDSISKLKEIQNSRMTINHFTNLIFELGFEILNSEKYFVRPSHEIRYGLKMRKIKKLDISILNEFLISGCTYLLRGNISE</sequence>
<dbReference type="AlphaFoldDB" id="A0A381UFU8"/>
<evidence type="ECO:0008006" key="2">
    <source>
        <dbReference type="Google" id="ProtNLM"/>
    </source>
</evidence>
<protein>
    <recommendedName>
        <fullName evidence="2">Methyltransferase domain-containing protein</fullName>
    </recommendedName>
</protein>
<reference evidence="1" key="1">
    <citation type="submission" date="2018-05" db="EMBL/GenBank/DDBJ databases">
        <authorList>
            <person name="Lanie J.A."/>
            <person name="Ng W.-L."/>
            <person name="Kazmierczak K.M."/>
            <person name="Andrzejewski T.M."/>
            <person name="Davidsen T.M."/>
            <person name="Wayne K.J."/>
            <person name="Tettelin H."/>
            <person name="Glass J.I."/>
            <person name="Rusch D."/>
            <person name="Podicherti R."/>
            <person name="Tsui H.-C.T."/>
            <person name="Winkler M.E."/>
        </authorList>
    </citation>
    <scope>NUCLEOTIDE SEQUENCE</scope>
</reference>
<organism evidence="1">
    <name type="scientific">marine metagenome</name>
    <dbReference type="NCBI Taxonomy" id="408172"/>
    <lineage>
        <taxon>unclassified sequences</taxon>
        <taxon>metagenomes</taxon>
        <taxon>ecological metagenomes</taxon>
    </lineage>
</organism>
<accession>A0A381UFU8</accession>
<proteinExistence type="predicted"/>
<dbReference type="CDD" id="cd02440">
    <property type="entry name" value="AdoMet_MTases"/>
    <property type="match status" value="1"/>
</dbReference>